<sequence>MLSSRYQSSTFSDGRGVILPWQSERLVAVATAILINVVMRVREIREMRDVERVEVAAAASYGCGWWVDESMREAVDGEREGVDGESKGMGREVLKLFSF</sequence>
<reference evidence="1 2" key="1">
    <citation type="submission" date="2024-01" db="EMBL/GenBank/DDBJ databases">
        <title>The genomes of 5 underutilized Papilionoideae crops provide insights into root nodulation and disease resistanc.</title>
        <authorList>
            <person name="Yuan L."/>
        </authorList>
    </citation>
    <scope>NUCLEOTIDE SEQUENCE [LARGE SCALE GENOMIC DNA]</scope>
    <source>
        <strain evidence="1">ZHUSHIDOU_FW_LH</strain>
        <tissue evidence="1">Leaf</tissue>
    </source>
</reference>
<protein>
    <submittedName>
        <fullName evidence="1">Uncharacterized protein</fullName>
    </submittedName>
</protein>
<keyword evidence="2" id="KW-1185">Reference proteome</keyword>
<evidence type="ECO:0000313" key="2">
    <source>
        <dbReference type="Proteomes" id="UP001372338"/>
    </source>
</evidence>
<gene>
    <name evidence="1" type="ORF">RIF29_39652</name>
</gene>
<accession>A0AAN9E707</accession>
<organism evidence="1 2">
    <name type="scientific">Crotalaria pallida</name>
    <name type="common">Smooth rattlebox</name>
    <name type="synonym">Crotalaria striata</name>
    <dbReference type="NCBI Taxonomy" id="3830"/>
    <lineage>
        <taxon>Eukaryota</taxon>
        <taxon>Viridiplantae</taxon>
        <taxon>Streptophyta</taxon>
        <taxon>Embryophyta</taxon>
        <taxon>Tracheophyta</taxon>
        <taxon>Spermatophyta</taxon>
        <taxon>Magnoliopsida</taxon>
        <taxon>eudicotyledons</taxon>
        <taxon>Gunneridae</taxon>
        <taxon>Pentapetalae</taxon>
        <taxon>rosids</taxon>
        <taxon>fabids</taxon>
        <taxon>Fabales</taxon>
        <taxon>Fabaceae</taxon>
        <taxon>Papilionoideae</taxon>
        <taxon>50 kb inversion clade</taxon>
        <taxon>genistoids sensu lato</taxon>
        <taxon>core genistoids</taxon>
        <taxon>Crotalarieae</taxon>
        <taxon>Crotalaria</taxon>
    </lineage>
</organism>
<dbReference type="EMBL" id="JAYWIO010000008">
    <property type="protein sequence ID" value="KAK7244825.1"/>
    <property type="molecule type" value="Genomic_DNA"/>
</dbReference>
<proteinExistence type="predicted"/>
<name>A0AAN9E707_CROPI</name>
<comment type="caution">
    <text evidence="1">The sequence shown here is derived from an EMBL/GenBank/DDBJ whole genome shotgun (WGS) entry which is preliminary data.</text>
</comment>
<dbReference type="AlphaFoldDB" id="A0AAN9E707"/>
<evidence type="ECO:0000313" key="1">
    <source>
        <dbReference type="EMBL" id="KAK7244825.1"/>
    </source>
</evidence>
<dbReference type="Proteomes" id="UP001372338">
    <property type="component" value="Unassembled WGS sequence"/>
</dbReference>